<feature type="transmembrane region" description="Helical" evidence="1">
    <location>
        <begin position="118"/>
        <end position="134"/>
    </location>
</feature>
<dbReference type="InterPro" id="IPR038731">
    <property type="entry name" value="RgtA/B/C-like"/>
</dbReference>
<feature type="transmembrane region" description="Helical" evidence="1">
    <location>
        <begin position="357"/>
        <end position="377"/>
    </location>
</feature>
<feature type="transmembrane region" description="Helical" evidence="1">
    <location>
        <begin position="170"/>
        <end position="199"/>
    </location>
</feature>
<keyword evidence="1" id="KW-1133">Transmembrane helix</keyword>
<dbReference type="KEGG" id="dde:Dde_3315"/>
<feature type="transmembrane region" description="Helical" evidence="1">
    <location>
        <begin position="398"/>
        <end position="419"/>
    </location>
</feature>
<dbReference type="RefSeq" id="WP_011369042.1">
    <property type="nucleotide sequence ID" value="NC_007519.1"/>
</dbReference>
<accession>Q30W37</accession>
<dbReference type="Proteomes" id="UP000002710">
    <property type="component" value="Chromosome"/>
</dbReference>
<dbReference type="AlphaFoldDB" id="Q30W37"/>
<keyword evidence="1" id="KW-0472">Membrane</keyword>
<feature type="transmembrane region" description="Helical" evidence="1">
    <location>
        <begin position="211"/>
        <end position="233"/>
    </location>
</feature>
<gene>
    <name evidence="3" type="ordered locus">Dde_3315</name>
</gene>
<dbReference type="eggNOG" id="COG1807">
    <property type="taxonomic scope" value="Bacteria"/>
</dbReference>
<dbReference type="EMBL" id="CP000112">
    <property type="protein sequence ID" value="ABB40109.2"/>
    <property type="molecule type" value="Genomic_DNA"/>
</dbReference>
<evidence type="ECO:0000259" key="2">
    <source>
        <dbReference type="Pfam" id="PF13231"/>
    </source>
</evidence>
<feature type="transmembrane region" description="Helical" evidence="1">
    <location>
        <begin position="91"/>
        <end position="111"/>
    </location>
</feature>
<sequence length="509" mass="58062">MAAFFPRHADGRQVFFTGLLIALGAVLYHCILVQPIDHGGDALFKWQVHRQMLALGAIPPQFYENPAHMLRWASNLPVLGVQWLFDSHPSSYFLCPVLIAAGNAVWCFVLGRRLGGQAAGILTALAFTAAQTTLHWGTQFLPMSTATFFMLGALWFLLRWMEREHYSDLLACSVMFFVSYGAKVTAIYYVPAICILLVYHVRSKGNSFRDAVPHVGTFLGVLVLLFCIETVLISSFTSISGGRFAGILAGHNPSVWDKDIFAAQDARWYDPLIGIYRDWRPSSKSLLQYIGNFFVYTRHPGKTQSITYYAAFILCVYALRTRKKTYYPAVAIYLSGFFASAYAIVSVFPFVRPERVLFRYHTIFYTLGQMMVISFLLHTRFPLIARYCKWFKDSYVRPLRVVLLLAFFAPLAVEAVKYFPVPNSIIAAADAYDTVQQARGEGRDVFIPVHKWPERTEKLQWKYVAFYSDLKRVPPPYSEETPHIVVNGQRYFRVEEGTTRENPILLDHY</sequence>
<dbReference type="STRING" id="207559.Dde_3315"/>
<dbReference type="HOGENOM" id="CLU_534987_0_0_7"/>
<evidence type="ECO:0000256" key="1">
    <source>
        <dbReference type="SAM" id="Phobius"/>
    </source>
</evidence>
<feature type="domain" description="Glycosyltransferase RgtA/B/C/D-like" evidence="2">
    <location>
        <begin position="84"/>
        <end position="224"/>
    </location>
</feature>
<protein>
    <recommendedName>
        <fullName evidence="2">Glycosyltransferase RgtA/B/C/D-like domain-containing protein</fullName>
    </recommendedName>
</protein>
<keyword evidence="1" id="KW-0812">Transmembrane</keyword>
<keyword evidence="4" id="KW-1185">Reference proteome</keyword>
<reference evidence="3 4" key="1">
    <citation type="journal article" date="2011" name="J. Bacteriol.">
        <title>Complete genome sequence and updated annotation of Desulfovibrio alaskensis G20.</title>
        <authorList>
            <person name="Hauser L.J."/>
            <person name="Land M.L."/>
            <person name="Brown S.D."/>
            <person name="Larimer F."/>
            <person name="Keller K.L."/>
            <person name="Rapp-Giles B.J."/>
            <person name="Price M.N."/>
            <person name="Lin M."/>
            <person name="Bruce D.C."/>
            <person name="Detter J.C."/>
            <person name="Tapia R."/>
            <person name="Han C.S."/>
            <person name="Goodwin L.A."/>
            <person name="Cheng J.F."/>
            <person name="Pitluck S."/>
            <person name="Copeland A."/>
            <person name="Lucas S."/>
            <person name="Nolan M."/>
            <person name="Lapidus A.L."/>
            <person name="Palumbo A.V."/>
            <person name="Wall J.D."/>
        </authorList>
    </citation>
    <scope>NUCLEOTIDE SEQUENCE [LARGE SCALE GENOMIC DNA]</scope>
    <source>
        <strain evidence="4">ATCC BAA 1058 / DSM 17464 / G20</strain>
    </source>
</reference>
<name>Q30W37_OLEA2</name>
<feature type="transmembrane region" description="Helical" evidence="1">
    <location>
        <begin position="140"/>
        <end position="158"/>
    </location>
</feature>
<proteinExistence type="predicted"/>
<evidence type="ECO:0000313" key="4">
    <source>
        <dbReference type="Proteomes" id="UP000002710"/>
    </source>
</evidence>
<feature type="transmembrane region" description="Helical" evidence="1">
    <location>
        <begin position="330"/>
        <end position="351"/>
    </location>
</feature>
<evidence type="ECO:0000313" key="3">
    <source>
        <dbReference type="EMBL" id="ABB40109.2"/>
    </source>
</evidence>
<feature type="transmembrane region" description="Helical" evidence="1">
    <location>
        <begin position="14"/>
        <end position="36"/>
    </location>
</feature>
<dbReference type="Pfam" id="PF13231">
    <property type="entry name" value="PMT_2"/>
    <property type="match status" value="1"/>
</dbReference>
<organism evidence="3 4">
    <name type="scientific">Oleidesulfovibrio alaskensis (strain ATCC BAA-1058 / DSM 17464 / G20)</name>
    <name type="common">Desulfovibrio alaskensis</name>
    <dbReference type="NCBI Taxonomy" id="207559"/>
    <lineage>
        <taxon>Bacteria</taxon>
        <taxon>Pseudomonadati</taxon>
        <taxon>Thermodesulfobacteriota</taxon>
        <taxon>Desulfovibrionia</taxon>
        <taxon>Desulfovibrionales</taxon>
        <taxon>Desulfovibrionaceae</taxon>
        <taxon>Oleidesulfovibrio</taxon>
    </lineage>
</organism>